<proteinExistence type="predicted"/>
<organism evidence="1">
    <name type="scientific">Ophidiomyces ophidiicola</name>
    <dbReference type="NCBI Taxonomy" id="1387563"/>
    <lineage>
        <taxon>Eukaryota</taxon>
        <taxon>Fungi</taxon>
        <taxon>Dikarya</taxon>
        <taxon>Ascomycota</taxon>
        <taxon>Pezizomycotina</taxon>
        <taxon>Eurotiomycetes</taxon>
        <taxon>Eurotiomycetidae</taxon>
        <taxon>Onygenales</taxon>
        <taxon>Onygenaceae</taxon>
        <taxon>Ophidiomyces</taxon>
    </lineage>
</organism>
<name>A0ACB8UTA6_9EURO</name>
<reference evidence="1" key="1">
    <citation type="journal article" date="2022" name="bioRxiv">
        <title>Population genetic analysis of Ophidiomyces ophidiicola, the causative agent of snake fungal disease, indicates recent introductions to the USA.</title>
        <authorList>
            <person name="Ladner J.T."/>
            <person name="Palmer J.M."/>
            <person name="Ettinger C.L."/>
            <person name="Stajich J.E."/>
            <person name="Farrell T.M."/>
            <person name="Glorioso B.M."/>
            <person name="Lawson B."/>
            <person name="Price S.J."/>
            <person name="Stengle A.G."/>
            <person name="Grear D.A."/>
            <person name="Lorch J.M."/>
        </authorList>
    </citation>
    <scope>NUCLEOTIDE SEQUENCE</scope>
    <source>
        <strain evidence="1">NWHC 24266-5</strain>
    </source>
</reference>
<accession>A0ACB8UTA6</accession>
<dbReference type="EMBL" id="JALBCA010000070">
    <property type="protein sequence ID" value="KAI2384608.1"/>
    <property type="molecule type" value="Genomic_DNA"/>
</dbReference>
<comment type="caution">
    <text evidence="1">The sequence shown here is derived from an EMBL/GenBank/DDBJ whole genome shotgun (WGS) entry which is preliminary data.</text>
</comment>
<evidence type="ECO:0000313" key="1">
    <source>
        <dbReference type="EMBL" id="KAI2384608.1"/>
    </source>
</evidence>
<gene>
    <name evidence="1" type="ORF">LOY88_004560</name>
</gene>
<protein>
    <submittedName>
        <fullName evidence="1">Uncharacterized protein</fullName>
    </submittedName>
</protein>
<sequence length="585" mass="64863">MDYVARPMEIQSVGIGQKEDVVRRLFCGNSTSHCGYGCQSGPCLEESLLKLPRLSWFSAQRISGTFRIVGRSGVPPMIAALALNGRVIFADKVENYTEITFEDGRYAYSTEYDPMTDTLVSLRYKTNAFCSGGTFLADGRILSVGGNGPLKWLDPTVDDGFRGIRYLDRRFDDDRLDGAYWYEPGYTLSTPRWYPSTQTLEDGRIFVASGSLNGDDPSVAENNNPTYELLDRDGSPYGDSIELSILERNQPYYMYPFLHLLRDGTLFIFVSKSAEIFDVDSGITVKTLPDLPGDYRTYPNSGGSVLLPLRSSNGWEPEVMICGGGAFQSLDSPTDPSCGRIRPLSDNAKWKMEAMPGGRIMGEGILLPDGRVLWINGCSTGAQGYGVAKDPILTPWIYRPRAPLKNRWAIGGSSTIPRMYHSVALLLLDGTVLVAGSNPIEQPLLVTNPDVPELAFPTEFRVEIYTPHYLMGGNADRRPQKVSLSKRYLVADSSTFTLKFVADGENKKLDIVLYHGGYVTHSVHMGHRMLYLDHQGWKPFKRKQKITVTMPPSSRIAPPGPYVIYVVVDGIPSVGQFVMVQNGDE</sequence>